<dbReference type="SUPFAM" id="SSF47616">
    <property type="entry name" value="GST C-terminal domain-like"/>
    <property type="match status" value="1"/>
</dbReference>
<dbReference type="GO" id="GO:0005737">
    <property type="term" value="C:cytoplasm"/>
    <property type="evidence" value="ECO:0007669"/>
    <property type="project" value="TreeGrafter"/>
</dbReference>
<feature type="domain" description="GST N-terminal" evidence="1">
    <location>
        <begin position="1"/>
        <end position="80"/>
    </location>
</feature>
<dbReference type="Proteomes" id="UP000318126">
    <property type="component" value="Unassembled WGS sequence"/>
</dbReference>
<dbReference type="OrthoDB" id="9782992at2"/>
<dbReference type="EMBL" id="VKGK01000009">
    <property type="protein sequence ID" value="TRY14675.1"/>
    <property type="molecule type" value="Genomic_DNA"/>
</dbReference>
<dbReference type="InterPro" id="IPR004046">
    <property type="entry name" value="GST_C"/>
</dbReference>
<evidence type="ECO:0000313" key="3">
    <source>
        <dbReference type="EMBL" id="TRY14675.1"/>
    </source>
</evidence>
<keyword evidence="4" id="KW-1185">Reference proteome</keyword>
<dbReference type="GO" id="GO:0016740">
    <property type="term" value="F:transferase activity"/>
    <property type="evidence" value="ECO:0007669"/>
    <property type="project" value="UniProtKB-KW"/>
</dbReference>
<reference evidence="4" key="1">
    <citation type="submission" date="2019-07" db="EMBL/GenBank/DDBJ databases">
        <title>Shewanella sp. YLB-08 draft genomic sequence.</title>
        <authorList>
            <person name="Yu L."/>
        </authorList>
    </citation>
    <scope>NUCLEOTIDE SEQUENCE [LARGE SCALE GENOMIC DNA]</scope>
    <source>
        <strain evidence="4">JCM 20706</strain>
    </source>
</reference>
<proteinExistence type="predicted"/>
<dbReference type="CDD" id="cd00570">
    <property type="entry name" value="GST_N_family"/>
    <property type="match status" value="1"/>
</dbReference>
<gene>
    <name evidence="3" type="ORF">FN961_09275</name>
</gene>
<dbReference type="RefSeq" id="WP_144039997.1">
    <property type="nucleotide sequence ID" value="NZ_BMPL01000007.1"/>
</dbReference>
<evidence type="ECO:0000313" key="4">
    <source>
        <dbReference type="Proteomes" id="UP000318126"/>
    </source>
</evidence>
<dbReference type="InterPro" id="IPR036249">
    <property type="entry name" value="Thioredoxin-like_sf"/>
</dbReference>
<dbReference type="PANTHER" id="PTHR43968:SF6">
    <property type="entry name" value="GLUTATHIONE S-TRANSFERASE OMEGA"/>
    <property type="match status" value="1"/>
</dbReference>
<dbReference type="PROSITE" id="PS50405">
    <property type="entry name" value="GST_CTER"/>
    <property type="match status" value="1"/>
</dbReference>
<dbReference type="Gene3D" id="3.40.30.10">
    <property type="entry name" value="Glutaredoxin"/>
    <property type="match status" value="1"/>
</dbReference>
<protein>
    <submittedName>
        <fullName evidence="3">Glutathione S-transferase family protein</fullName>
    </submittedName>
</protein>
<keyword evidence="3" id="KW-0808">Transferase</keyword>
<dbReference type="PANTHER" id="PTHR43968">
    <property type="match status" value="1"/>
</dbReference>
<dbReference type="Pfam" id="PF00043">
    <property type="entry name" value="GST_C"/>
    <property type="match status" value="1"/>
</dbReference>
<sequence>MELFYHPLSRYSQKVLLALYEKQANFFPRVIELSDPLSRQDFSLFYPPGKVPLLKSKQEILIPESSIIIEYVDNEFPQKGTRLIPLDTSISLDTRLQDRLIDLELSNTLFEFEQQQLNPETSNQIKLKQLEKHINRFLQYLDDILEKNHWLCGDSLTLADCALIPCLPYARTHFQLFKYDNLSRYWAQAQLRGAYLQVKEEIELAQTEVLVGRRPIP</sequence>
<dbReference type="Pfam" id="PF13417">
    <property type="entry name" value="GST_N_3"/>
    <property type="match status" value="1"/>
</dbReference>
<dbReference type="InterPro" id="IPR004045">
    <property type="entry name" value="Glutathione_S-Trfase_N"/>
</dbReference>
<comment type="caution">
    <text evidence="3">The sequence shown here is derived from an EMBL/GenBank/DDBJ whole genome shotgun (WGS) entry which is preliminary data.</text>
</comment>
<dbReference type="InterPro" id="IPR050983">
    <property type="entry name" value="GST_Omega/HSP26"/>
</dbReference>
<dbReference type="Gene3D" id="1.20.1050.10">
    <property type="match status" value="1"/>
</dbReference>
<organism evidence="3 4">
    <name type="scientific">Shewanella hanedai</name>
    <name type="common">Alteromonas hanedai</name>
    <dbReference type="NCBI Taxonomy" id="25"/>
    <lineage>
        <taxon>Bacteria</taxon>
        <taxon>Pseudomonadati</taxon>
        <taxon>Pseudomonadota</taxon>
        <taxon>Gammaproteobacteria</taxon>
        <taxon>Alteromonadales</taxon>
        <taxon>Shewanellaceae</taxon>
        <taxon>Shewanella</taxon>
    </lineage>
</organism>
<accession>A0A553JQD0</accession>
<dbReference type="InterPro" id="IPR040079">
    <property type="entry name" value="Glutathione_S-Trfase"/>
</dbReference>
<dbReference type="SFLD" id="SFLDS00019">
    <property type="entry name" value="Glutathione_Transferase_(cytos"/>
    <property type="match status" value="1"/>
</dbReference>
<dbReference type="SFLD" id="SFLDG00358">
    <property type="entry name" value="Main_(cytGST)"/>
    <property type="match status" value="1"/>
</dbReference>
<evidence type="ECO:0000259" key="1">
    <source>
        <dbReference type="PROSITE" id="PS50404"/>
    </source>
</evidence>
<dbReference type="InterPro" id="IPR010987">
    <property type="entry name" value="Glutathione-S-Trfase_C-like"/>
</dbReference>
<dbReference type="InterPro" id="IPR036282">
    <property type="entry name" value="Glutathione-S-Trfase_C_sf"/>
</dbReference>
<feature type="domain" description="GST C-terminal" evidence="2">
    <location>
        <begin position="95"/>
        <end position="209"/>
    </location>
</feature>
<dbReference type="CDD" id="cd00299">
    <property type="entry name" value="GST_C_family"/>
    <property type="match status" value="1"/>
</dbReference>
<dbReference type="SUPFAM" id="SSF52833">
    <property type="entry name" value="Thioredoxin-like"/>
    <property type="match status" value="1"/>
</dbReference>
<evidence type="ECO:0000259" key="2">
    <source>
        <dbReference type="PROSITE" id="PS50405"/>
    </source>
</evidence>
<name>A0A553JQD0_SHEHA</name>
<dbReference type="AlphaFoldDB" id="A0A553JQD0"/>
<dbReference type="PROSITE" id="PS50404">
    <property type="entry name" value="GST_NTER"/>
    <property type="match status" value="1"/>
</dbReference>